<dbReference type="AlphaFoldDB" id="A0A0K0XTE9"/>
<dbReference type="PATRIC" id="fig|1579979.3.peg.558"/>
<dbReference type="InterPro" id="IPR041698">
    <property type="entry name" value="Methyltransf_25"/>
</dbReference>
<gene>
    <name evidence="1" type="ORF">WM2015_553</name>
</gene>
<name>A0A0K0XTE9_9GAMM</name>
<accession>A0A0K0XTE9</accession>
<protein>
    <submittedName>
        <fullName evidence="1">Uncharacterized protein</fullName>
    </submittedName>
</protein>
<dbReference type="EMBL" id="CP012154">
    <property type="protein sequence ID" value="AKS40935.1"/>
    <property type="molecule type" value="Genomic_DNA"/>
</dbReference>
<dbReference type="SUPFAM" id="SSF53335">
    <property type="entry name" value="S-adenosyl-L-methionine-dependent methyltransferases"/>
    <property type="match status" value="1"/>
</dbReference>
<organism evidence="1 2">
    <name type="scientific">Wenzhouxiangella marina</name>
    <dbReference type="NCBI Taxonomy" id="1579979"/>
    <lineage>
        <taxon>Bacteria</taxon>
        <taxon>Pseudomonadati</taxon>
        <taxon>Pseudomonadota</taxon>
        <taxon>Gammaproteobacteria</taxon>
        <taxon>Chromatiales</taxon>
        <taxon>Wenzhouxiangellaceae</taxon>
        <taxon>Wenzhouxiangella</taxon>
    </lineage>
</organism>
<dbReference type="InterPro" id="IPR050508">
    <property type="entry name" value="Methyltransf_Superfamily"/>
</dbReference>
<dbReference type="Pfam" id="PF13649">
    <property type="entry name" value="Methyltransf_25"/>
    <property type="match status" value="1"/>
</dbReference>
<proteinExistence type="predicted"/>
<dbReference type="Gene3D" id="3.40.50.150">
    <property type="entry name" value="Vaccinia Virus protein VP39"/>
    <property type="match status" value="1"/>
</dbReference>
<dbReference type="RefSeq" id="WP_049724609.1">
    <property type="nucleotide sequence ID" value="NZ_CP012154.1"/>
</dbReference>
<evidence type="ECO:0000313" key="2">
    <source>
        <dbReference type="Proteomes" id="UP000066624"/>
    </source>
</evidence>
<dbReference type="PANTHER" id="PTHR42912:SF93">
    <property type="entry name" value="N6-ADENOSINE-METHYLTRANSFERASE TMT1A"/>
    <property type="match status" value="1"/>
</dbReference>
<dbReference type="CDD" id="cd02440">
    <property type="entry name" value="AdoMet_MTases"/>
    <property type="match status" value="1"/>
</dbReference>
<evidence type="ECO:0000313" key="1">
    <source>
        <dbReference type="EMBL" id="AKS40935.1"/>
    </source>
</evidence>
<sequence>MTDTNYRAVWDRRSADDLAALEAVDNSGSEAVARATGAHTADMVATAVDLGPDDAILELGCGAARIGRELVGRCGHWTGVDISPNMIKVAGRRLEGHDNVRLEVLERTSLSMIDSDSLDKAYSVAVLCHMDKEDLFLYLREIARTLKSGGLAYVETWNLADPVGWQRWMYEVNFWDRSDHSERKDVARNQFCVAEEFALYAERAGLDVLVVFRDSPWLQMVVGKDLDAARREQERNRLAEQRSKIAHTPLFGQLFLEAIRVIYGDTHPKQSLRRLDAMGDRPEVGLYRTLIEGLWEQDPDRYGPPPEE</sequence>
<dbReference type="GO" id="GO:0008168">
    <property type="term" value="F:methyltransferase activity"/>
    <property type="evidence" value="ECO:0007669"/>
    <property type="project" value="TreeGrafter"/>
</dbReference>
<dbReference type="InterPro" id="IPR029063">
    <property type="entry name" value="SAM-dependent_MTases_sf"/>
</dbReference>
<reference evidence="1 2" key="1">
    <citation type="submission" date="2015-07" db="EMBL/GenBank/DDBJ databases">
        <authorList>
            <person name="Noorani M."/>
        </authorList>
    </citation>
    <scope>NUCLEOTIDE SEQUENCE [LARGE SCALE GENOMIC DNA]</scope>
    <source>
        <strain evidence="1 2">KCTC 42284</strain>
    </source>
</reference>
<keyword evidence="2" id="KW-1185">Reference proteome</keyword>
<dbReference type="KEGG" id="wma:WM2015_553"/>
<dbReference type="Proteomes" id="UP000066624">
    <property type="component" value="Chromosome"/>
</dbReference>
<dbReference type="PANTHER" id="PTHR42912">
    <property type="entry name" value="METHYLTRANSFERASE"/>
    <property type="match status" value="1"/>
</dbReference>